<evidence type="ECO:0000256" key="2">
    <source>
        <dbReference type="ARBA" id="ARBA00022448"/>
    </source>
</evidence>
<feature type="domain" description="ABC transporter" evidence="6">
    <location>
        <begin position="5"/>
        <end position="230"/>
    </location>
</feature>
<dbReference type="PANTHER" id="PTHR42734:SF5">
    <property type="entry name" value="IRON TRANSPORT SYSTEM ATP-BINDING PROTEIN HI_0361-RELATED"/>
    <property type="match status" value="1"/>
</dbReference>
<dbReference type="InterPro" id="IPR017871">
    <property type="entry name" value="ABC_transporter-like_CS"/>
</dbReference>
<dbReference type="EMBL" id="WIXO01000001">
    <property type="protein sequence ID" value="MTE17678.1"/>
    <property type="molecule type" value="Genomic_DNA"/>
</dbReference>
<dbReference type="SUPFAM" id="SSF52540">
    <property type="entry name" value="P-loop containing nucleoside triphosphate hydrolases"/>
    <property type="match status" value="1"/>
</dbReference>
<accession>A0A6G2B5Y8</accession>
<keyword evidence="8" id="KW-1185">Reference proteome</keyword>
<dbReference type="Pfam" id="PF00005">
    <property type="entry name" value="ABC_tran"/>
    <property type="match status" value="1"/>
</dbReference>
<evidence type="ECO:0000259" key="6">
    <source>
        <dbReference type="PROSITE" id="PS50893"/>
    </source>
</evidence>
<organism evidence="7 8">
    <name type="scientific">Streptomyces taklimakanensis</name>
    <dbReference type="NCBI Taxonomy" id="2569853"/>
    <lineage>
        <taxon>Bacteria</taxon>
        <taxon>Bacillati</taxon>
        <taxon>Actinomycetota</taxon>
        <taxon>Actinomycetes</taxon>
        <taxon>Kitasatosporales</taxon>
        <taxon>Streptomycetaceae</taxon>
        <taxon>Streptomyces</taxon>
    </lineage>
</organism>
<dbReference type="InterPro" id="IPR003593">
    <property type="entry name" value="AAA+_ATPase"/>
</dbReference>
<dbReference type="PANTHER" id="PTHR42734">
    <property type="entry name" value="METAL TRANSPORT SYSTEM ATP-BINDING PROTEIN TM_0124-RELATED"/>
    <property type="match status" value="1"/>
</dbReference>
<dbReference type="Proteomes" id="UP000473014">
    <property type="component" value="Unassembled WGS sequence"/>
</dbReference>
<dbReference type="SMART" id="SM00382">
    <property type="entry name" value="AAA"/>
    <property type="match status" value="1"/>
</dbReference>
<dbReference type="InterPro" id="IPR003439">
    <property type="entry name" value="ABC_transporter-like_ATP-bd"/>
</dbReference>
<name>A0A6G2B5Y8_9ACTN</name>
<evidence type="ECO:0000256" key="5">
    <source>
        <dbReference type="SAM" id="MobiDB-lite"/>
    </source>
</evidence>
<dbReference type="AlphaFoldDB" id="A0A6G2B5Y8"/>
<dbReference type="InterPro" id="IPR047748">
    <property type="entry name" value="AztA-like"/>
</dbReference>
<dbReference type="InterPro" id="IPR027417">
    <property type="entry name" value="P-loop_NTPase"/>
</dbReference>
<keyword evidence="4 7" id="KW-0067">ATP-binding</keyword>
<protein>
    <submittedName>
        <fullName evidence="7">ATP-binding cassette domain-containing protein</fullName>
    </submittedName>
</protein>
<dbReference type="InterPro" id="IPR050153">
    <property type="entry name" value="Metal_Ion_Import_ABC"/>
</dbReference>
<feature type="region of interest" description="Disordered" evidence="5">
    <location>
        <begin position="224"/>
        <end position="247"/>
    </location>
</feature>
<dbReference type="GO" id="GO:0016887">
    <property type="term" value="F:ATP hydrolysis activity"/>
    <property type="evidence" value="ECO:0007669"/>
    <property type="project" value="InterPro"/>
</dbReference>
<gene>
    <name evidence="7" type="ORF">F0L17_00730</name>
</gene>
<evidence type="ECO:0000256" key="4">
    <source>
        <dbReference type="ARBA" id="ARBA00022840"/>
    </source>
</evidence>
<evidence type="ECO:0000313" key="7">
    <source>
        <dbReference type="EMBL" id="MTE17678.1"/>
    </source>
</evidence>
<dbReference type="NCBIfam" id="NF040873">
    <property type="entry name" value="AztA"/>
    <property type="match status" value="1"/>
</dbReference>
<keyword evidence="2" id="KW-0813">Transport</keyword>
<evidence type="ECO:0000313" key="8">
    <source>
        <dbReference type="Proteomes" id="UP000473014"/>
    </source>
</evidence>
<comment type="caution">
    <text evidence="7">The sequence shown here is derived from an EMBL/GenBank/DDBJ whole genome shotgun (WGS) entry which is preliminary data.</text>
</comment>
<dbReference type="Gene3D" id="3.40.50.300">
    <property type="entry name" value="P-loop containing nucleotide triphosphate hydrolases"/>
    <property type="match status" value="1"/>
</dbReference>
<evidence type="ECO:0000256" key="1">
    <source>
        <dbReference type="ARBA" id="ARBA00005417"/>
    </source>
</evidence>
<dbReference type="GO" id="GO:0005524">
    <property type="term" value="F:ATP binding"/>
    <property type="evidence" value="ECO:0007669"/>
    <property type="project" value="UniProtKB-KW"/>
</dbReference>
<reference evidence="7 8" key="1">
    <citation type="submission" date="2019-11" db="EMBL/GenBank/DDBJ databases">
        <authorList>
            <person name="Yuan L."/>
        </authorList>
    </citation>
    <scope>NUCLEOTIDE SEQUENCE [LARGE SCALE GENOMIC DNA]</scope>
    <source>
        <strain evidence="7 8">TRM43335</strain>
    </source>
</reference>
<comment type="similarity">
    <text evidence="1">Belongs to the ABC transporter superfamily.</text>
</comment>
<dbReference type="PROSITE" id="PS00211">
    <property type="entry name" value="ABC_TRANSPORTER_1"/>
    <property type="match status" value="1"/>
</dbReference>
<dbReference type="PROSITE" id="PS50893">
    <property type="entry name" value="ABC_TRANSPORTER_2"/>
    <property type="match status" value="1"/>
</dbReference>
<keyword evidence="3" id="KW-0547">Nucleotide-binding</keyword>
<evidence type="ECO:0000256" key="3">
    <source>
        <dbReference type="ARBA" id="ARBA00022741"/>
    </source>
</evidence>
<proteinExistence type="inferred from homology"/>
<sequence>MKQQVTLDEVSAGYAGRTVLSRFSARIPGSATTAVVGPNGSGKSTLLGVLAGVIPVRAGTVTHRTSTRPALVAQRSTVSDALPVTVRDTVTMGRWERLGLLGRMSSRDRSVVEACMDRLGIGELAERRLGELSGGQRQRALVAQGLAQEADLLLLDEPTAGLDPEAQRLITEVLGEAAAEGATVVHVTHDLAAAGRADHCLLLHAGRPVGDGPPHEVLTGEALERVGELPRQTRPPAVGEQVDAPRG</sequence>